<dbReference type="GO" id="GO:0009396">
    <property type="term" value="P:folic acid-containing compound biosynthetic process"/>
    <property type="evidence" value="ECO:0007669"/>
    <property type="project" value="TreeGrafter"/>
</dbReference>
<dbReference type="Gene3D" id="3.40.50.10420">
    <property type="entry name" value="NagB/RpiA/CoA transferase-like"/>
    <property type="match status" value="1"/>
</dbReference>
<feature type="binding site" evidence="4">
    <location>
        <begin position="136"/>
        <end position="144"/>
    </location>
    <ligand>
        <name>ATP</name>
        <dbReference type="ChEBI" id="CHEBI:30616"/>
    </ligand>
</feature>
<dbReference type="EC" id="6.3.3.2" evidence="5"/>
<dbReference type="Pfam" id="PF01812">
    <property type="entry name" value="5-FTHF_cyc-lig"/>
    <property type="match status" value="1"/>
</dbReference>
<dbReference type="Proteomes" id="UP000243745">
    <property type="component" value="Unassembled WGS sequence"/>
</dbReference>
<dbReference type="NCBIfam" id="TIGR02727">
    <property type="entry name" value="MTHFS_bact"/>
    <property type="match status" value="1"/>
</dbReference>
<keyword evidence="7" id="KW-1185">Reference proteome</keyword>
<evidence type="ECO:0000256" key="5">
    <source>
        <dbReference type="RuleBase" id="RU361279"/>
    </source>
</evidence>
<evidence type="ECO:0000256" key="1">
    <source>
        <dbReference type="ARBA" id="ARBA00010638"/>
    </source>
</evidence>
<evidence type="ECO:0000256" key="2">
    <source>
        <dbReference type="ARBA" id="ARBA00022741"/>
    </source>
</evidence>
<proteinExistence type="inferred from homology"/>
<keyword evidence="5" id="KW-0460">Magnesium</keyword>
<keyword evidence="5" id="KW-0479">Metal-binding</keyword>
<dbReference type="AlphaFoldDB" id="A0A662ZEX2"/>
<dbReference type="InterPro" id="IPR037171">
    <property type="entry name" value="NagB/RpiA_transferase-like"/>
</dbReference>
<organism evidence="6 7">
    <name type="scientific">Ruminobacter amylophilus</name>
    <dbReference type="NCBI Taxonomy" id="867"/>
    <lineage>
        <taxon>Bacteria</taxon>
        <taxon>Pseudomonadati</taxon>
        <taxon>Pseudomonadota</taxon>
        <taxon>Gammaproteobacteria</taxon>
        <taxon>Aeromonadales</taxon>
        <taxon>Succinivibrionaceae</taxon>
        <taxon>Ruminobacter</taxon>
    </lineage>
</organism>
<dbReference type="GO" id="GO:0030272">
    <property type="term" value="F:5-formyltetrahydrofolate cyclo-ligase activity"/>
    <property type="evidence" value="ECO:0007669"/>
    <property type="project" value="UniProtKB-EC"/>
</dbReference>
<dbReference type="RefSeq" id="WP_031578909.1">
    <property type="nucleotide sequence ID" value="NZ_FOXF01000004.1"/>
</dbReference>
<name>A0A662ZEX2_9GAMM</name>
<comment type="similarity">
    <text evidence="1 5">Belongs to the 5-formyltetrahydrofolate cyclo-ligase family.</text>
</comment>
<dbReference type="GO" id="GO:0005524">
    <property type="term" value="F:ATP binding"/>
    <property type="evidence" value="ECO:0007669"/>
    <property type="project" value="UniProtKB-KW"/>
</dbReference>
<keyword evidence="6" id="KW-0436">Ligase</keyword>
<dbReference type="PANTHER" id="PTHR23407:SF1">
    <property type="entry name" value="5-FORMYLTETRAHYDROFOLATE CYCLO-LIGASE"/>
    <property type="match status" value="1"/>
</dbReference>
<dbReference type="InterPro" id="IPR002698">
    <property type="entry name" value="FTHF_cligase"/>
</dbReference>
<dbReference type="SUPFAM" id="SSF100950">
    <property type="entry name" value="NagB/RpiA/CoA transferase-like"/>
    <property type="match status" value="1"/>
</dbReference>
<feature type="binding site" evidence="4">
    <location>
        <position position="51"/>
    </location>
    <ligand>
        <name>substrate</name>
    </ligand>
</feature>
<dbReference type="PANTHER" id="PTHR23407">
    <property type="entry name" value="ATPASE INHIBITOR/5-FORMYLTETRAHYDROFOLATE CYCLO-LIGASE"/>
    <property type="match status" value="1"/>
</dbReference>
<evidence type="ECO:0000313" key="6">
    <source>
        <dbReference type="EMBL" id="SFP07213.1"/>
    </source>
</evidence>
<evidence type="ECO:0000313" key="7">
    <source>
        <dbReference type="Proteomes" id="UP000243745"/>
    </source>
</evidence>
<sequence>MFTSRPLLRQKIRELRKSISPELHAHYSSQLIDQFARNERIKKAESVALYISVDGEIDTHGVIEWCLAKGKKVALPVIHPFSKGQLLFLKYDKTTVMNPNRYNIPEPELNVQNVVPLNHIDIIFTPLVAFDNQGNRLGMGGGYYDRTLQFYHQGKTGPYPIGLALDIQEVENLPTDTWDVPLPEIITPTRDMVFKHD</sequence>
<gene>
    <name evidence="6" type="ORF">SAMN02910344_00363</name>
</gene>
<dbReference type="PIRSF" id="PIRSF006806">
    <property type="entry name" value="FTHF_cligase"/>
    <property type="match status" value="1"/>
</dbReference>
<feature type="binding site" evidence="4">
    <location>
        <position position="56"/>
    </location>
    <ligand>
        <name>substrate</name>
    </ligand>
</feature>
<evidence type="ECO:0000256" key="3">
    <source>
        <dbReference type="ARBA" id="ARBA00022840"/>
    </source>
</evidence>
<protein>
    <recommendedName>
        <fullName evidence="5">5-formyltetrahydrofolate cyclo-ligase</fullName>
        <ecNumber evidence="5">6.3.3.2</ecNumber>
    </recommendedName>
</protein>
<dbReference type="GO" id="GO:0046872">
    <property type="term" value="F:metal ion binding"/>
    <property type="evidence" value="ECO:0007669"/>
    <property type="project" value="UniProtKB-KW"/>
</dbReference>
<comment type="catalytic activity">
    <reaction evidence="5">
        <text>(6S)-5-formyl-5,6,7,8-tetrahydrofolate + ATP = (6R)-5,10-methenyltetrahydrofolate + ADP + phosphate</text>
        <dbReference type="Rhea" id="RHEA:10488"/>
        <dbReference type="ChEBI" id="CHEBI:30616"/>
        <dbReference type="ChEBI" id="CHEBI:43474"/>
        <dbReference type="ChEBI" id="CHEBI:57455"/>
        <dbReference type="ChEBI" id="CHEBI:57457"/>
        <dbReference type="ChEBI" id="CHEBI:456216"/>
        <dbReference type="EC" id="6.3.3.2"/>
    </reaction>
</comment>
<dbReference type="OrthoDB" id="9801938at2"/>
<comment type="cofactor">
    <cofactor evidence="5">
        <name>Mg(2+)</name>
        <dbReference type="ChEBI" id="CHEBI:18420"/>
    </cofactor>
</comment>
<reference evidence="6 7" key="1">
    <citation type="submission" date="2016-10" db="EMBL/GenBank/DDBJ databases">
        <authorList>
            <person name="Varghese N."/>
            <person name="Submissions S."/>
        </authorList>
    </citation>
    <scope>NUCLEOTIDE SEQUENCE [LARGE SCALE GENOMIC DNA]</scope>
    <source>
        <strain evidence="6 7">DSM 1361</strain>
    </source>
</reference>
<keyword evidence="2 4" id="KW-0547">Nucleotide-binding</keyword>
<dbReference type="InterPro" id="IPR024185">
    <property type="entry name" value="FTHF_cligase-like_sf"/>
</dbReference>
<dbReference type="GO" id="GO:0035999">
    <property type="term" value="P:tetrahydrofolate interconversion"/>
    <property type="evidence" value="ECO:0007669"/>
    <property type="project" value="TreeGrafter"/>
</dbReference>
<evidence type="ECO:0000256" key="4">
    <source>
        <dbReference type="PIRSR" id="PIRSR006806-1"/>
    </source>
</evidence>
<accession>A0A662ZEX2</accession>
<dbReference type="EMBL" id="FOXF01000004">
    <property type="protein sequence ID" value="SFP07213.1"/>
    <property type="molecule type" value="Genomic_DNA"/>
</dbReference>
<keyword evidence="3 4" id="KW-0067">ATP-binding</keyword>